<dbReference type="eggNOG" id="ENOG502QSK8">
    <property type="taxonomic scope" value="Eukaryota"/>
</dbReference>
<dbReference type="FunCoup" id="A0A1S3W2Y9">
    <property type="interactions" value="456"/>
</dbReference>
<protein>
    <submittedName>
        <fullName evidence="3 4">MyoD family inhibitor domain-containing protein</fullName>
    </submittedName>
</protein>
<dbReference type="CTD" id="29969"/>
<dbReference type="GO" id="GO:0005634">
    <property type="term" value="C:nucleus"/>
    <property type="evidence" value="ECO:0007669"/>
    <property type="project" value="TreeGrafter"/>
</dbReference>
<dbReference type="GO" id="GO:0045892">
    <property type="term" value="P:negative regulation of DNA-templated transcription"/>
    <property type="evidence" value="ECO:0007669"/>
    <property type="project" value="TreeGrafter"/>
</dbReference>
<dbReference type="GO" id="GO:0005737">
    <property type="term" value="C:cytoplasm"/>
    <property type="evidence" value="ECO:0007669"/>
    <property type="project" value="TreeGrafter"/>
</dbReference>
<proteinExistence type="inferred from homology"/>
<dbReference type="OrthoDB" id="8958154at2759"/>
<dbReference type="AlphaFoldDB" id="A0A1S3W2Y9"/>
<evidence type="ECO:0000256" key="1">
    <source>
        <dbReference type="ARBA" id="ARBA00025778"/>
    </source>
</evidence>
<dbReference type="InParanoid" id="A0A1S3W2Y9"/>
<dbReference type="STRING" id="9365.ENSEEUP00000010169"/>
<gene>
    <name evidence="3 4" type="primary">MDFIC</name>
</gene>
<dbReference type="PANTHER" id="PTHR15304">
    <property type="entry name" value="MYOD FAMILY INHIBITOR"/>
    <property type="match status" value="1"/>
</dbReference>
<evidence type="ECO:0000313" key="2">
    <source>
        <dbReference type="Proteomes" id="UP001652624"/>
    </source>
</evidence>
<reference evidence="3" key="1">
    <citation type="submission" date="2025-04" db="UniProtKB">
        <authorList>
            <consortium name="RefSeq"/>
        </authorList>
    </citation>
    <scope>IDENTIFICATION</scope>
</reference>
<comment type="similarity">
    <text evidence="1">Belongs to the MDFI family.</text>
</comment>
<dbReference type="Pfam" id="PF15316">
    <property type="entry name" value="MDFI"/>
    <property type="match status" value="1"/>
</dbReference>
<organism evidence="2 3">
    <name type="scientific">Erinaceus europaeus</name>
    <name type="common">Western European hedgehog</name>
    <dbReference type="NCBI Taxonomy" id="9365"/>
    <lineage>
        <taxon>Eukaryota</taxon>
        <taxon>Metazoa</taxon>
        <taxon>Chordata</taxon>
        <taxon>Craniata</taxon>
        <taxon>Vertebrata</taxon>
        <taxon>Euteleostomi</taxon>
        <taxon>Mammalia</taxon>
        <taxon>Eutheria</taxon>
        <taxon>Laurasiatheria</taxon>
        <taxon>Eulipotyphla</taxon>
        <taxon>Erinaceidae</taxon>
        <taxon>Erinaceinae</taxon>
        <taxon>Erinaceus</taxon>
    </lineage>
</organism>
<evidence type="ECO:0000313" key="4">
    <source>
        <dbReference type="RefSeq" id="XP_060052451.1"/>
    </source>
</evidence>
<dbReference type="PANTHER" id="PTHR15304:SF0">
    <property type="entry name" value="MYOD FAMILY INHIBITOR DOMAIN-CONTAINING PROTEIN"/>
    <property type="match status" value="1"/>
</dbReference>
<accession>A0A1S3W2Y9</accession>
<dbReference type="InterPro" id="IPR026134">
    <property type="entry name" value="MDFI/MDFIC"/>
</dbReference>
<dbReference type="RefSeq" id="XP_016040687.1">
    <property type="nucleotide sequence ID" value="XM_016185201.1"/>
</dbReference>
<evidence type="ECO:0000313" key="3">
    <source>
        <dbReference type="RefSeq" id="XP_016040687.1"/>
    </source>
</evidence>
<name>A0A1S3W2Y9_ERIEU</name>
<dbReference type="GO" id="GO:0050434">
    <property type="term" value="P:positive regulation of viral transcription"/>
    <property type="evidence" value="ECO:0007669"/>
    <property type="project" value="TreeGrafter"/>
</dbReference>
<keyword evidence="2" id="KW-1185">Reference proteome</keyword>
<sequence>MSLAGEAHVPGPAGAQCAALAGSGRLGALALEKCDEENTERSITQATQSCFTHEEMKDQSIWGNSSDDGLIRSQPQRLPQLRASAQELNEEEEISKIKNSHTSLSNGNGIHHGVKHVSADNQKLSAPVSQKMHRKIQASLSVNSNISKKNEVNAVFSQKTGSSPEDCCVHCILACLFCEFLTLCNIVLGQASCGICTSEACCCCCGDEMGDDCNCPCDMDCGIMDACCESSDCLEICMECCGICFPS</sequence>
<dbReference type="RefSeq" id="XP_060052451.1">
    <property type="nucleotide sequence ID" value="XM_060196468.1"/>
</dbReference>
<dbReference type="Proteomes" id="UP001652624">
    <property type="component" value="Chromosome 8"/>
</dbReference>
<dbReference type="GeneID" id="103107362"/>